<organism evidence="1 2">
    <name type="scientific">Leptospira terpstrae serovar Hualin str. LT 11-33 = ATCC 700639</name>
    <dbReference type="NCBI Taxonomy" id="1257025"/>
    <lineage>
        <taxon>Bacteria</taxon>
        <taxon>Pseudomonadati</taxon>
        <taxon>Spirochaetota</taxon>
        <taxon>Spirochaetia</taxon>
        <taxon>Leptospirales</taxon>
        <taxon>Leptospiraceae</taxon>
        <taxon>Leptospira</taxon>
    </lineage>
</organism>
<keyword evidence="1" id="KW-0449">Lipoprotein</keyword>
<evidence type="ECO:0000313" key="2">
    <source>
        <dbReference type="Proteomes" id="UP000012371"/>
    </source>
</evidence>
<gene>
    <name evidence="1" type="ORF">LEP1GSC203_2176</name>
</gene>
<dbReference type="EMBL" id="AOGW02000008">
    <property type="protein sequence ID" value="EMY62412.1"/>
    <property type="molecule type" value="Genomic_DNA"/>
</dbReference>
<reference evidence="1" key="1">
    <citation type="submission" date="2013-03" db="EMBL/GenBank/DDBJ databases">
        <authorList>
            <person name="Harkins D.M."/>
            <person name="Durkin A.S."/>
            <person name="Brinkac L.M."/>
            <person name="Haft D.H."/>
            <person name="Selengut J.D."/>
            <person name="Sanka R."/>
            <person name="DePew J."/>
            <person name="Purushe J."/>
            <person name="Hartskeerl R.A."/>
            <person name="Ahmed A."/>
            <person name="van der Linden H."/>
            <person name="Goris M.G.A."/>
            <person name="Vinetz J.M."/>
            <person name="Sutton G.G."/>
            <person name="Nierman W.C."/>
            <person name="Fouts D.E."/>
        </authorList>
    </citation>
    <scope>NUCLEOTIDE SEQUENCE [LARGE SCALE GENOMIC DNA]</scope>
    <source>
        <strain evidence="1">LT 11-33</strain>
    </source>
</reference>
<accession>N1W082</accession>
<comment type="caution">
    <text evidence="1">The sequence shown here is derived from an EMBL/GenBank/DDBJ whole genome shotgun (WGS) entry which is preliminary data.</text>
</comment>
<evidence type="ECO:0000313" key="1">
    <source>
        <dbReference type="EMBL" id="EMY62412.1"/>
    </source>
</evidence>
<dbReference type="Proteomes" id="UP000012371">
    <property type="component" value="Unassembled WGS sequence"/>
</dbReference>
<keyword evidence="2" id="KW-1185">Reference proteome</keyword>
<dbReference type="RefSeq" id="WP_002973160.1">
    <property type="nucleotide sequence ID" value="NZ_AOGW02000008.1"/>
</dbReference>
<proteinExistence type="predicted"/>
<sequence>MLKYLVWLPLLTLFFWSCSNEKEEGLIPGTRLTGDSMADALVLYVLVTPPCQYLTNENANSPFVLGANPISICSVSAVSGSITVQSNGTYEVTATSGRQTLTSSSCNSSRFDYVVALKEGGTELFSSTFVGPKQVVLETGKMYSLQSSGLVNPSDYQCQGRAVSSAITPYRINFRKL</sequence>
<name>N1W082_9LEPT</name>
<dbReference type="AlphaFoldDB" id="N1W082"/>
<dbReference type="OrthoDB" id="328192at2"/>
<protein>
    <submittedName>
        <fullName evidence="1">Lipoprotein</fullName>
    </submittedName>
</protein>
<dbReference type="STRING" id="1257025.LEP1GSC203_2176"/>